<feature type="region of interest" description="Disordered" evidence="1">
    <location>
        <begin position="112"/>
        <end position="138"/>
    </location>
</feature>
<protein>
    <recommendedName>
        <fullName evidence="4">C2H2-type domain-containing protein</fullName>
    </recommendedName>
</protein>
<evidence type="ECO:0000313" key="3">
    <source>
        <dbReference type="Proteomes" id="UP001187531"/>
    </source>
</evidence>
<evidence type="ECO:0000313" key="2">
    <source>
        <dbReference type="EMBL" id="KAK2720651.1"/>
    </source>
</evidence>
<gene>
    <name evidence="2" type="ORF">QYM36_004515</name>
</gene>
<evidence type="ECO:0000256" key="1">
    <source>
        <dbReference type="SAM" id="MobiDB-lite"/>
    </source>
</evidence>
<sequence length="160" mass="18383">MLIIHIKLQDNDLVQVNSFVARCNPDLLICGNCRELFSEIGSLLEHKKDYCKMRFLCKCATGDSTNECRDSEDKAFLICTYCNFEYKQAWEFLQHLQTKHDLKLFELKTSNEANGSRSQSPKLGEREEEEKQINAPVFEASEFSPVGENGHITKDQLAEI</sequence>
<reference evidence="2" key="1">
    <citation type="submission" date="2023-07" db="EMBL/GenBank/DDBJ databases">
        <title>Chromosome-level genome assembly of Artemia franciscana.</title>
        <authorList>
            <person name="Jo E."/>
        </authorList>
    </citation>
    <scope>NUCLEOTIDE SEQUENCE</scope>
    <source>
        <tissue evidence="2">Whole body</tissue>
    </source>
</reference>
<comment type="caution">
    <text evidence="2">The sequence shown here is derived from an EMBL/GenBank/DDBJ whole genome shotgun (WGS) entry which is preliminary data.</text>
</comment>
<keyword evidence="3" id="KW-1185">Reference proteome</keyword>
<feature type="compositionally biased region" description="Polar residues" evidence="1">
    <location>
        <begin position="112"/>
        <end position="121"/>
    </location>
</feature>
<feature type="non-terminal residue" evidence="2">
    <location>
        <position position="1"/>
    </location>
</feature>
<organism evidence="2 3">
    <name type="scientific">Artemia franciscana</name>
    <name type="common">Brine shrimp</name>
    <name type="synonym">Artemia sanfranciscana</name>
    <dbReference type="NCBI Taxonomy" id="6661"/>
    <lineage>
        <taxon>Eukaryota</taxon>
        <taxon>Metazoa</taxon>
        <taxon>Ecdysozoa</taxon>
        <taxon>Arthropoda</taxon>
        <taxon>Crustacea</taxon>
        <taxon>Branchiopoda</taxon>
        <taxon>Anostraca</taxon>
        <taxon>Artemiidae</taxon>
        <taxon>Artemia</taxon>
    </lineage>
</organism>
<dbReference type="Proteomes" id="UP001187531">
    <property type="component" value="Unassembled WGS sequence"/>
</dbReference>
<name>A0AA88I692_ARTSF</name>
<evidence type="ECO:0008006" key="4">
    <source>
        <dbReference type="Google" id="ProtNLM"/>
    </source>
</evidence>
<feature type="compositionally biased region" description="Basic and acidic residues" evidence="1">
    <location>
        <begin position="123"/>
        <end position="132"/>
    </location>
</feature>
<dbReference type="EMBL" id="JAVRJZ010000007">
    <property type="protein sequence ID" value="KAK2720651.1"/>
    <property type="molecule type" value="Genomic_DNA"/>
</dbReference>
<dbReference type="AlphaFoldDB" id="A0AA88I692"/>
<proteinExistence type="predicted"/>
<accession>A0AA88I692</accession>